<organism evidence="1 2">
    <name type="scientific">Bradyrhizobium lablabi</name>
    <dbReference type="NCBI Taxonomy" id="722472"/>
    <lineage>
        <taxon>Bacteria</taxon>
        <taxon>Pseudomonadati</taxon>
        <taxon>Pseudomonadota</taxon>
        <taxon>Alphaproteobacteria</taxon>
        <taxon>Hyphomicrobiales</taxon>
        <taxon>Nitrobacteraceae</taxon>
        <taxon>Bradyrhizobium</taxon>
    </lineage>
</organism>
<dbReference type="AlphaFoldDB" id="A0A0R3MVI6"/>
<name>A0A0R3MVI6_9BRAD</name>
<reference evidence="1 2" key="1">
    <citation type="submission" date="2014-03" db="EMBL/GenBank/DDBJ databases">
        <title>Bradyrhizobium valentinum sp. nov., isolated from effective nodules of Lupinus mariae-josephae, a lupine endemic of basic-lime soils in Eastern Spain.</title>
        <authorList>
            <person name="Duran D."/>
            <person name="Rey L."/>
            <person name="Navarro A."/>
            <person name="Busquets A."/>
            <person name="Imperial J."/>
            <person name="Ruiz-Argueso T."/>
        </authorList>
    </citation>
    <scope>NUCLEOTIDE SEQUENCE [LARGE SCALE GENOMIC DNA]</scope>
    <source>
        <strain evidence="1 2">CCBAU 23086</strain>
    </source>
</reference>
<dbReference type="Proteomes" id="UP000051660">
    <property type="component" value="Unassembled WGS sequence"/>
</dbReference>
<dbReference type="RefSeq" id="WP_057859665.1">
    <property type="nucleotide sequence ID" value="NZ_LLYB01000078.1"/>
</dbReference>
<comment type="caution">
    <text evidence="1">The sequence shown here is derived from an EMBL/GenBank/DDBJ whole genome shotgun (WGS) entry which is preliminary data.</text>
</comment>
<dbReference type="OrthoDB" id="8239785at2"/>
<evidence type="ECO:0000313" key="2">
    <source>
        <dbReference type="Proteomes" id="UP000051660"/>
    </source>
</evidence>
<dbReference type="EMBL" id="LLYB01000078">
    <property type="protein sequence ID" value="KRR22037.1"/>
    <property type="molecule type" value="Genomic_DNA"/>
</dbReference>
<sequence length="162" mass="18114">MNKLALILCAIVVWQIGVWVLAPARQPEAPKAPQGDGRAYGPNEKYLVEGRDKQRQSAINALDMPWGSRCSGDDRKQFISGLNEYYYHRNNQTKAYPENFGKAGADYITAQWSTADDRRIDRLTQDAYARGYLKPSDFRGGAEKLVATVVKNERITGKGCQG</sequence>
<proteinExistence type="predicted"/>
<accession>A0A0R3MVI6</accession>
<gene>
    <name evidence="1" type="ORF">CQ14_39020</name>
</gene>
<evidence type="ECO:0000313" key="1">
    <source>
        <dbReference type="EMBL" id="KRR22037.1"/>
    </source>
</evidence>
<protein>
    <submittedName>
        <fullName evidence="1">Uncharacterized protein</fullName>
    </submittedName>
</protein>